<evidence type="ECO:0000256" key="3">
    <source>
        <dbReference type="ARBA" id="ARBA00023180"/>
    </source>
</evidence>
<protein>
    <recommendedName>
        <fullName evidence="7">FG-GAP repeat protein</fullName>
    </recommendedName>
</protein>
<dbReference type="Pfam" id="PF14312">
    <property type="entry name" value="FG-GAP_2"/>
    <property type="match status" value="5"/>
</dbReference>
<feature type="signal peptide" evidence="4">
    <location>
        <begin position="1"/>
        <end position="25"/>
    </location>
</feature>
<dbReference type="InterPro" id="IPR011043">
    <property type="entry name" value="Gal_Oxase/kelch_b-propeller"/>
</dbReference>
<dbReference type="InterPro" id="IPR013517">
    <property type="entry name" value="FG-GAP"/>
</dbReference>
<evidence type="ECO:0000256" key="2">
    <source>
        <dbReference type="ARBA" id="ARBA00022737"/>
    </source>
</evidence>
<evidence type="ECO:0000256" key="4">
    <source>
        <dbReference type="SAM" id="SignalP"/>
    </source>
</evidence>
<dbReference type="AlphaFoldDB" id="A0A839F609"/>
<evidence type="ECO:0000256" key="1">
    <source>
        <dbReference type="ARBA" id="ARBA00022729"/>
    </source>
</evidence>
<sequence length="444" mass="45516">MNAPHTCRLAAAALLAAFAAMPARAASAAPRVSAAPDWTTALDWLEQKIPAPEPVGIEAFGSAVAVQGDTAFVSAPKHPQGPSGGQGIVYVYHYADGAWSLVQSLTADDAAPGDEFGNAIALQGSTAMIATHFAAIGGLPQAGAVYVFHYDGTQWLQAQKLVADTPVLVANFGDSVALDGTTAVIGASNEHGAAQEPSVGAAYVFTADANGTWTQAQRLASANPHHWDLFGIAVGLAGDTIMVGVSQETWVDQTSGPGPGAVHVFSRDAGTWGETAVLLADDGVDGDYFGEMLAFDGQTLVVGAPAVSNYQGAAYVYTLSRGDWTQRQKLVATEAEDTAFFARSIALAGDRLVFGAPGASAGETPFAGAAYLFAASGGTWSQSARFTASDAMLGDYLGFAVGLADDAHVVVGATHDLDDGQNLPGAIYAYSSDSIFVDGFEGSR</sequence>
<comment type="caution">
    <text evidence="5">The sequence shown here is derived from an EMBL/GenBank/DDBJ whole genome shotgun (WGS) entry which is preliminary data.</text>
</comment>
<keyword evidence="1 4" id="KW-0732">Signal</keyword>
<reference evidence="5 6" key="1">
    <citation type="submission" date="2020-07" db="EMBL/GenBank/DDBJ databases">
        <title>Genomic Encyclopedia of Type Strains, Phase IV (KMG-V): Genome sequencing to study the core and pangenomes of soil and plant-associated prokaryotes.</title>
        <authorList>
            <person name="Whitman W."/>
        </authorList>
    </citation>
    <scope>NUCLEOTIDE SEQUENCE [LARGE SCALE GENOMIC DNA]</scope>
    <source>
        <strain evidence="5 6">RH2WT43</strain>
    </source>
</reference>
<dbReference type="SUPFAM" id="SSF75011">
    <property type="entry name" value="3-carboxy-cis,cis-mucoante lactonizing enzyme"/>
    <property type="match status" value="1"/>
</dbReference>
<evidence type="ECO:0000313" key="6">
    <source>
        <dbReference type="Proteomes" id="UP000550401"/>
    </source>
</evidence>
<evidence type="ECO:0008006" key="7">
    <source>
        <dbReference type="Google" id="ProtNLM"/>
    </source>
</evidence>
<keyword evidence="3" id="KW-0325">Glycoprotein</keyword>
<dbReference type="SUPFAM" id="SSF50965">
    <property type="entry name" value="Galactose oxidase, central domain"/>
    <property type="match status" value="1"/>
</dbReference>
<dbReference type="EMBL" id="JACGXL010000006">
    <property type="protein sequence ID" value="MBA8889229.1"/>
    <property type="molecule type" value="Genomic_DNA"/>
</dbReference>
<dbReference type="InterPro" id="IPR028994">
    <property type="entry name" value="Integrin_alpha_N"/>
</dbReference>
<dbReference type="SMART" id="SM00191">
    <property type="entry name" value="Int_alpha"/>
    <property type="match status" value="5"/>
</dbReference>
<evidence type="ECO:0000313" key="5">
    <source>
        <dbReference type="EMBL" id="MBA8889229.1"/>
    </source>
</evidence>
<dbReference type="RefSeq" id="WP_182532275.1">
    <property type="nucleotide sequence ID" value="NZ_JACGXL010000006.1"/>
</dbReference>
<proteinExistence type="predicted"/>
<dbReference type="Gene3D" id="2.130.10.130">
    <property type="entry name" value="Integrin alpha, N-terminal"/>
    <property type="match status" value="3"/>
</dbReference>
<dbReference type="InterPro" id="IPR013519">
    <property type="entry name" value="Int_alpha_beta-p"/>
</dbReference>
<dbReference type="Proteomes" id="UP000550401">
    <property type="component" value="Unassembled WGS sequence"/>
</dbReference>
<feature type="chain" id="PRO_5032641692" description="FG-GAP repeat protein" evidence="4">
    <location>
        <begin position="26"/>
        <end position="444"/>
    </location>
</feature>
<dbReference type="PANTHER" id="PTHR36220:SF1">
    <property type="entry name" value="GAMMA TUBULIN COMPLEX COMPONENT C-TERMINAL DOMAIN-CONTAINING PROTEIN"/>
    <property type="match status" value="1"/>
</dbReference>
<keyword evidence="6" id="KW-1185">Reference proteome</keyword>
<gene>
    <name evidence="5" type="ORF">FHW12_003472</name>
</gene>
<keyword evidence="2" id="KW-0677">Repeat</keyword>
<dbReference type="PANTHER" id="PTHR36220">
    <property type="entry name" value="UNNAMED PRODUCT"/>
    <property type="match status" value="1"/>
</dbReference>
<dbReference type="PROSITE" id="PS51470">
    <property type="entry name" value="FG_GAP"/>
    <property type="match status" value="1"/>
</dbReference>
<accession>A0A839F609</accession>
<name>A0A839F609_9GAMM</name>
<organism evidence="5 6">
    <name type="scientific">Dokdonella fugitiva</name>
    <dbReference type="NCBI Taxonomy" id="328517"/>
    <lineage>
        <taxon>Bacteria</taxon>
        <taxon>Pseudomonadati</taxon>
        <taxon>Pseudomonadota</taxon>
        <taxon>Gammaproteobacteria</taxon>
        <taxon>Lysobacterales</taxon>
        <taxon>Rhodanobacteraceae</taxon>
        <taxon>Dokdonella</taxon>
    </lineage>
</organism>